<dbReference type="PANTHER" id="PTHR37844:SF2">
    <property type="entry name" value="SER_THR PROTEIN PHOSPHATASE SUPERFAMILY (AFU_ORTHOLOGUE AFUA_1G14840)"/>
    <property type="match status" value="1"/>
</dbReference>
<accession>A0ABR4CHD8</accession>
<sequence>MPDVSSLFTIIITYLSILVHNLLDMITRSQTRALALLNQTPSPSPSQTSSSSSSSKSTASPSSKLKIKVQIYADLHLEVSMRYASKSKSDIPALSPYLFLAGDIGSLILASHRTPFQTWLEKQCKKFKYVVYVAGNHEFHGTVKAGETGVETGIREMRRLASLKSMGGRLVCLENERWDVPGRNVSILGCVLWSRLIPKQIAVGRLGDLGSIAGTSIVKHNARFEISLKFIKEQVRVIREEESNGGEERRIVVMTHYCPMSLAGTRPGNVLRGSWSNWQTDILDGEGVEGLRDGDAWVHGHTHFSHDSVHDGIRVIANSRGYDAEGEQRTRFEWEKVFEI</sequence>
<evidence type="ECO:0000256" key="1">
    <source>
        <dbReference type="SAM" id="MobiDB-lite"/>
    </source>
</evidence>
<reference evidence="4 5" key="1">
    <citation type="journal article" date="2024" name="Commun. Biol.">
        <title>Comparative genomic analysis of thermophilic fungi reveals convergent evolutionary adaptations and gene losses.</title>
        <authorList>
            <person name="Steindorff A.S."/>
            <person name="Aguilar-Pontes M.V."/>
            <person name="Robinson A.J."/>
            <person name="Andreopoulos B."/>
            <person name="LaButti K."/>
            <person name="Kuo A."/>
            <person name="Mondo S."/>
            <person name="Riley R."/>
            <person name="Otillar R."/>
            <person name="Haridas S."/>
            <person name="Lipzen A."/>
            <person name="Grimwood J."/>
            <person name="Schmutz J."/>
            <person name="Clum A."/>
            <person name="Reid I.D."/>
            <person name="Moisan M.C."/>
            <person name="Butler G."/>
            <person name="Nguyen T.T.M."/>
            <person name="Dewar K."/>
            <person name="Conant G."/>
            <person name="Drula E."/>
            <person name="Henrissat B."/>
            <person name="Hansel C."/>
            <person name="Singer S."/>
            <person name="Hutchinson M.I."/>
            <person name="de Vries R.P."/>
            <person name="Natvig D.O."/>
            <person name="Powell A.J."/>
            <person name="Tsang A."/>
            <person name="Grigoriev I.V."/>
        </authorList>
    </citation>
    <scope>NUCLEOTIDE SEQUENCE [LARGE SCALE GENOMIC DNA]</scope>
    <source>
        <strain evidence="4 5">CBS 494.80</strain>
    </source>
</reference>
<feature type="region of interest" description="Disordered" evidence="1">
    <location>
        <begin position="38"/>
        <end position="61"/>
    </location>
</feature>
<protein>
    <recommendedName>
        <fullName evidence="3">Calcineurin-like phosphoesterase domain-containing protein</fullName>
    </recommendedName>
</protein>
<keyword evidence="2" id="KW-1133">Transmembrane helix</keyword>
<evidence type="ECO:0000256" key="2">
    <source>
        <dbReference type="SAM" id="Phobius"/>
    </source>
</evidence>
<dbReference type="Proteomes" id="UP001595075">
    <property type="component" value="Unassembled WGS sequence"/>
</dbReference>
<evidence type="ECO:0000313" key="5">
    <source>
        <dbReference type="Proteomes" id="UP001595075"/>
    </source>
</evidence>
<gene>
    <name evidence="4" type="ORF">VTL71DRAFT_15269</name>
</gene>
<feature type="domain" description="Calcineurin-like phosphoesterase" evidence="3">
    <location>
        <begin position="73"/>
        <end position="303"/>
    </location>
</feature>
<dbReference type="Pfam" id="PF00149">
    <property type="entry name" value="Metallophos"/>
    <property type="match status" value="1"/>
</dbReference>
<evidence type="ECO:0000259" key="3">
    <source>
        <dbReference type="Pfam" id="PF00149"/>
    </source>
</evidence>
<proteinExistence type="predicted"/>
<organism evidence="4 5">
    <name type="scientific">Oculimacula yallundae</name>
    <dbReference type="NCBI Taxonomy" id="86028"/>
    <lineage>
        <taxon>Eukaryota</taxon>
        <taxon>Fungi</taxon>
        <taxon>Dikarya</taxon>
        <taxon>Ascomycota</taxon>
        <taxon>Pezizomycotina</taxon>
        <taxon>Leotiomycetes</taxon>
        <taxon>Helotiales</taxon>
        <taxon>Ploettnerulaceae</taxon>
        <taxon>Oculimacula</taxon>
    </lineage>
</organism>
<keyword evidence="2" id="KW-0472">Membrane</keyword>
<dbReference type="PANTHER" id="PTHR37844">
    <property type="entry name" value="SER/THR PROTEIN PHOSPHATASE SUPERFAMILY (AFU_ORTHOLOGUE AFUA_1G14840)"/>
    <property type="match status" value="1"/>
</dbReference>
<dbReference type="InterPro" id="IPR004843">
    <property type="entry name" value="Calcineurin-like_PHP"/>
</dbReference>
<dbReference type="Gene3D" id="3.60.21.10">
    <property type="match status" value="1"/>
</dbReference>
<dbReference type="InterPro" id="IPR029052">
    <property type="entry name" value="Metallo-depent_PP-like"/>
</dbReference>
<feature type="compositionally biased region" description="Low complexity" evidence="1">
    <location>
        <begin position="45"/>
        <end position="61"/>
    </location>
</feature>
<keyword evidence="5" id="KW-1185">Reference proteome</keyword>
<keyword evidence="2" id="KW-0812">Transmembrane</keyword>
<dbReference type="SUPFAM" id="SSF56300">
    <property type="entry name" value="Metallo-dependent phosphatases"/>
    <property type="match status" value="1"/>
</dbReference>
<name>A0ABR4CHD8_9HELO</name>
<comment type="caution">
    <text evidence="4">The sequence shown here is derived from an EMBL/GenBank/DDBJ whole genome shotgun (WGS) entry which is preliminary data.</text>
</comment>
<evidence type="ECO:0000313" key="4">
    <source>
        <dbReference type="EMBL" id="KAL2068931.1"/>
    </source>
</evidence>
<feature type="transmembrane region" description="Helical" evidence="2">
    <location>
        <begin position="6"/>
        <end position="23"/>
    </location>
</feature>
<dbReference type="EMBL" id="JAZHXI010000008">
    <property type="protein sequence ID" value="KAL2068931.1"/>
    <property type="molecule type" value="Genomic_DNA"/>
</dbReference>